<dbReference type="GO" id="GO:0004312">
    <property type="term" value="F:fatty acid synthase activity"/>
    <property type="evidence" value="ECO:0007669"/>
    <property type="project" value="TreeGrafter"/>
</dbReference>
<evidence type="ECO:0000256" key="4">
    <source>
        <dbReference type="ARBA" id="ARBA00022679"/>
    </source>
</evidence>
<feature type="active site" description="Proton acceptor; for dehydratase activity" evidence="9">
    <location>
        <position position="1058"/>
    </location>
</feature>
<dbReference type="Pfam" id="PF14765">
    <property type="entry name" value="PS-DH"/>
    <property type="match status" value="1"/>
</dbReference>
<dbReference type="InterPro" id="IPR014043">
    <property type="entry name" value="Acyl_transferase_dom"/>
</dbReference>
<dbReference type="PANTHER" id="PTHR43775:SF29">
    <property type="entry name" value="ASPERFURANONE POLYKETIDE SYNTHASE AFOG-RELATED"/>
    <property type="match status" value="1"/>
</dbReference>
<evidence type="ECO:0000256" key="9">
    <source>
        <dbReference type="PROSITE-ProRule" id="PRU01363"/>
    </source>
</evidence>
<evidence type="ECO:0000259" key="12">
    <source>
        <dbReference type="PROSITE" id="PS52019"/>
    </source>
</evidence>
<evidence type="ECO:0000313" key="13">
    <source>
        <dbReference type="EMBL" id="QYS96702.1"/>
    </source>
</evidence>
<dbReference type="SMART" id="SM00822">
    <property type="entry name" value="PKS_KR"/>
    <property type="match status" value="1"/>
</dbReference>
<dbReference type="SUPFAM" id="SSF55048">
    <property type="entry name" value="Probable ACP-binding domain of malonyl-CoA ACP transacylase"/>
    <property type="match status" value="1"/>
</dbReference>
<dbReference type="InterPro" id="IPR011032">
    <property type="entry name" value="GroES-like_sf"/>
</dbReference>
<dbReference type="SMART" id="SM00829">
    <property type="entry name" value="PKS_ER"/>
    <property type="match status" value="1"/>
</dbReference>
<dbReference type="InterPro" id="IPR006162">
    <property type="entry name" value="Ppantetheine_attach_site"/>
</dbReference>
<feature type="region of interest" description="C-terminal hotdog fold" evidence="9">
    <location>
        <begin position="1178"/>
        <end position="1338"/>
    </location>
</feature>
<dbReference type="InterPro" id="IPR020807">
    <property type="entry name" value="PKS_DH"/>
</dbReference>
<evidence type="ECO:0000256" key="7">
    <source>
        <dbReference type="ARBA" id="ARBA00023268"/>
    </source>
</evidence>
<dbReference type="InterPro" id="IPR032821">
    <property type="entry name" value="PKS_assoc"/>
</dbReference>
<dbReference type="GO" id="GO:0006633">
    <property type="term" value="P:fatty acid biosynthetic process"/>
    <property type="evidence" value="ECO:0007669"/>
    <property type="project" value="TreeGrafter"/>
</dbReference>
<dbReference type="SUPFAM" id="SSF52151">
    <property type="entry name" value="FabD/lysophospholipase-like"/>
    <property type="match status" value="1"/>
</dbReference>
<dbReference type="SUPFAM" id="SSF47336">
    <property type="entry name" value="ACP-like"/>
    <property type="match status" value="1"/>
</dbReference>
<evidence type="ECO:0000259" key="10">
    <source>
        <dbReference type="PROSITE" id="PS50075"/>
    </source>
</evidence>
<dbReference type="InterPro" id="IPR013968">
    <property type="entry name" value="PKS_KR"/>
</dbReference>
<dbReference type="Pfam" id="PF00698">
    <property type="entry name" value="Acyl_transf_1"/>
    <property type="match status" value="1"/>
</dbReference>
<accession>A0A8G0L9L7</accession>
<dbReference type="Proteomes" id="UP000826661">
    <property type="component" value="Chromosome II"/>
</dbReference>
<dbReference type="SUPFAM" id="SSF53901">
    <property type="entry name" value="Thiolase-like"/>
    <property type="match status" value="1"/>
</dbReference>
<evidence type="ECO:0000256" key="2">
    <source>
        <dbReference type="ARBA" id="ARBA00022450"/>
    </source>
</evidence>
<dbReference type="Pfam" id="PF08242">
    <property type="entry name" value="Methyltransf_12"/>
    <property type="match status" value="1"/>
</dbReference>
<dbReference type="GO" id="GO:0030639">
    <property type="term" value="P:polyketide biosynthetic process"/>
    <property type="evidence" value="ECO:0007669"/>
    <property type="project" value="UniProtKB-ARBA"/>
</dbReference>
<dbReference type="InterPro" id="IPR036291">
    <property type="entry name" value="NAD(P)-bd_dom_sf"/>
</dbReference>
<evidence type="ECO:0000256" key="8">
    <source>
        <dbReference type="ARBA" id="ARBA00023315"/>
    </source>
</evidence>
<dbReference type="InterPro" id="IPR001227">
    <property type="entry name" value="Ac_transferase_dom_sf"/>
</dbReference>
<evidence type="ECO:0000259" key="11">
    <source>
        <dbReference type="PROSITE" id="PS52004"/>
    </source>
</evidence>
<dbReference type="SUPFAM" id="SSF53335">
    <property type="entry name" value="S-adenosyl-L-methionine-dependent methyltransferases"/>
    <property type="match status" value="1"/>
</dbReference>
<dbReference type="Gene3D" id="3.10.129.110">
    <property type="entry name" value="Polyketide synthase dehydratase"/>
    <property type="match status" value="1"/>
</dbReference>
<dbReference type="FunFam" id="3.40.366.10:FF:000002">
    <property type="entry name" value="Probable polyketide synthase 2"/>
    <property type="match status" value="1"/>
</dbReference>
<keyword evidence="14" id="KW-1185">Reference proteome</keyword>
<dbReference type="SMART" id="SM00825">
    <property type="entry name" value="PKS_KS"/>
    <property type="match status" value="1"/>
</dbReference>
<dbReference type="GO" id="GO:0031177">
    <property type="term" value="F:phosphopantetheine binding"/>
    <property type="evidence" value="ECO:0007669"/>
    <property type="project" value="InterPro"/>
</dbReference>
<dbReference type="Gene3D" id="3.40.47.10">
    <property type="match status" value="1"/>
</dbReference>
<dbReference type="InterPro" id="IPR016035">
    <property type="entry name" value="Acyl_Trfase/lysoPLipase"/>
</dbReference>
<dbReference type="Pfam" id="PF02801">
    <property type="entry name" value="Ketoacyl-synt_C"/>
    <property type="match status" value="1"/>
</dbReference>
<dbReference type="InterPro" id="IPR016039">
    <property type="entry name" value="Thiolase-like"/>
</dbReference>
<dbReference type="Pfam" id="PF08659">
    <property type="entry name" value="KR"/>
    <property type="match status" value="1"/>
</dbReference>
<keyword evidence="3" id="KW-0597">Phosphoprotein</keyword>
<dbReference type="InterPro" id="IPR020806">
    <property type="entry name" value="PKS_PP-bd"/>
</dbReference>
<keyword evidence="8" id="KW-0012">Acyltransferase</keyword>
<dbReference type="InterPro" id="IPR014031">
    <property type="entry name" value="Ketoacyl_synth_C"/>
</dbReference>
<keyword evidence="4" id="KW-0808">Transferase</keyword>
<dbReference type="Pfam" id="PF21089">
    <property type="entry name" value="PKS_DH_N"/>
    <property type="match status" value="1"/>
</dbReference>
<dbReference type="CDD" id="cd05195">
    <property type="entry name" value="enoyl_red"/>
    <property type="match status" value="1"/>
</dbReference>
<dbReference type="InterPro" id="IPR049551">
    <property type="entry name" value="PKS_DH_C"/>
</dbReference>
<dbReference type="EMBL" id="CP075865">
    <property type="protein sequence ID" value="QYS96702.1"/>
    <property type="molecule type" value="Genomic_DNA"/>
</dbReference>
<evidence type="ECO:0000256" key="1">
    <source>
        <dbReference type="ARBA" id="ARBA00005179"/>
    </source>
</evidence>
<feature type="region of interest" description="N-terminal hotdog fold" evidence="9">
    <location>
        <begin position="1026"/>
        <end position="1162"/>
    </location>
</feature>
<dbReference type="Pfam" id="PF16197">
    <property type="entry name" value="KAsynt_C_assoc"/>
    <property type="match status" value="1"/>
</dbReference>
<dbReference type="InterPro" id="IPR013217">
    <property type="entry name" value="Methyltransf_12"/>
</dbReference>
<dbReference type="Pfam" id="PF23297">
    <property type="entry name" value="ACP_SdgA_C"/>
    <property type="match status" value="1"/>
</dbReference>
<dbReference type="PROSITE" id="PS50075">
    <property type="entry name" value="CARRIER"/>
    <property type="match status" value="1"/>
</dbReference>
<dbReference type="Pfam" id="PF00109">
    <property type="entry name" value="ketoacyl-synt"/>
    <property type="match status" value="1"/>
</dbReference>
<keyword evidence="7" id="KW-0511">Multifunctional enzyme</keyword>
<dbReference type="PROSITE" id="PS52019">
    <property type="entry name" value="PKS_MFAS_DH"/>
    <property type="match status" value="1"/>
</dbReference>
<dbReference type="InterPro" id="IPR020841">
    <property type="entry name" value="PKS_Beta-ketoAc_synthase_dom"/>
</dbReference>
<dbReference type="SUPFAM" id="SSF51735">
    <property type="entry name" value="NAD(P)-binding Rossmann-fold domains"/>
    <property type="match status" value="3"/>
</dbReference>
<dbReference type="SUPFAM" id="SSF50129">
    <property type="entry name" value="GroES-like"/>
    <property type="match status" value="1"/>
</dbReference>
<evidence type="ECO:0000256" key="5">
    <source>
        <dbReference type="ARBA" id="ARBA00022857"/>
    </source>
</evidence>
<dbReference type="InterPro" id="IPR020843">
    <property type="entry name" value="ER"/>
</dbReference>
<dbReference type="InterPro" id="IPR014030">
    <property type="entry name" value="Ketoacyl_synth_N"/>
</dbReference>
<dbReference type="Gene3D" id="3.40.50.150">
    <property type="entry name" value="Vaccinia Virus protein VP39"/>
    <property type="match status" value="1"/>
</dbReference>
<dbReference type="InterPro" id="IPR057326">
    <property type="entry name" value="KR_dom"/>
</dbReference>
<dbReference type="Gene3D" id="3.40.50.720">
    <property type="entry name" value="NAD(P)-binding Rossmann-like Domain"/>
    <property type="match status" value="3"/>
</dbReference>
<keyword evidence="6" id="KW-0560">Oxidoreductase</keyword>
<dbReference type="InterPro" id="IPR036736">
    <property type="entry name" value="ACP-like_sf"/>
</dbReference>
<dbReference type="Pfam" id="PF13602">
    <property type="entry name" value="ADH_zinc_N_2"/>
    <property type="match status" value="1"/>
</dbReference>
<dbReference type="InterPro" id="IPR056501">
    <property type="entry name" value="NAD-bd_HRPKS_sdrA"/>
</dbReference>
<dbReference type="GO" id="GO:0016491">
    <property type="term" value="F:oxidoreductase activity"/>
    <property type="evidence" value="ECO:0007669"/>
    <property type="project" value="UniProtKB-KW"/>
</dbReference>
<proteinExistence type="predicted"/>
<feature type="domain" description="PKS/mFAS DH" evidence="12">
    <location>
        <begin position="1026"/>
        <end position="1338"/>
    </location>
</feature>
<keyword evidence="2" id="KW-0596">Phosphopantetheine</keyword>
<dbReference type="Gene3D" id="3.40.366.10">
    <property type="entry name" value="Malonyl-Coenzyme A Acyl Carrier Protein, domain 2"/>
    <property type="match status" value="1"/>
</dbReference>
<dbReference type="Gene3D" id="3.90.180.10">
    <property type="entry name" value="Medium-chain alcohol dehydrogenases, catalytic domain"/>
    <property type="match status" value="1"/>
</dbReference>
<comment type="pathway">
    <text evidence="1">Secondary metabolite biosynthesis.</text>
</comment>
<dbReference type="InterPro" id="IPR009081">
    <property type="entry name" value="PP-bd_ACP"/>
</dbReference>
<dbReference type="PROSITE" id="PS00012">
    <property type="entry name" value="PHOSPHOPANTETHEINE"/>
    <property type="match status" value="1"/>
</dbReference>
<feature type="domain" description="Ketosynthase family 3 (KS3)" evidence="11">
    <location>
        <begin position="9"/>
        <end position="444"/>
    </location>
</feature>
<dbReference type="InterPro" id="IPR029063">
    <property type="entry name" value="SAM-dependent_MTases_sf"/>
</dbReference>
<dbReference type="InterPro" id="IPR049552">
    <property type="entry name" value="PKS_DH_N"/>
</dbReference>
<dbReference type="InterPro" id="IPR016036">
    <property type="entry name" value="Malonyl_transacylase_ACP-bd"/>
</dbReference>
<dbReference type="SMART" id="SM00823">
    <property type="entry name" value="PKS_PP"/>
    <property type="match status" value="1"/>
</dbReference>
<evidence type="ECO:0000256" key="3">
    <source>
        <dbReference type="ARBA" id="ARBA00022553"/>
    </source>
</evidence>
<dbReference type="PANTHER" id="PTHR43775">
    <property type="entry name" value="FATTY ACID SYNTHASE"/>
    <property type="match status" value="1"/>
</dbReference>
<feature type="domain" description="Carrier" evidence="10">
    <location>
        <begin position="2582"/>
        <end position="2659"/>
    </location>
</feature>
<dbReference type="InterPro" id="IPR050091">
    <property type="entry name" value="PKS_NRPS_Biosynth_Enz"/>
</dbReference>
<dbReference type="InterPro" id="IPR042104">
    <property type="entry name" value="PKS_dehydratase_sf"/>
</dbReference>
<reference evidence="13 14" key="1">
    <citation type="journal article" date="2021" name="BMC Genomics">
        <title>Telomere-to-telomere genome assembly of asparaginase-producing Trichoderma simmonsii.</title>
        <authorList>
            <person name="Chung D."/>
            <person name="Kwon Y.M."/>
            <person name="Yang Y."/>
        </authorList>
    </citation>
    <scope>NUCLEOTIDE SEQUENCE [LARGE SCALE GENOMIC DNA]</scope>
    <source>
        <strain evidence="13 14">GH-Sj1</strain>
    </source>
</reference>
<gene>
    <name evidence="13" type="ORF">H0G86_003941</name>
</gene>
<dbReference type="Gene3D" id="1.10.1200.10">
    <property type="entry name" value="ACP-like"/>
    <property type="match status" value="1"/>
</dbReference>
<evidence type="ECO:0000313" key="14">
    <source>
        <dbReference type="Proteomes" id="UP000826661"/>
    </source>
</evidence>
<feature type="active site" description="Proton donor; for dehydratase activity" evidence="9">
    <location>
        <position position="1249"/>
    </location>
</feature>
<dbReference type="CDD" id="cd00833">
    <property type="entry name" value="PKS"/>
    <property type="match status" value="1"/>
</dbReference>
<organism evidence="13 14">
    <name type="scientific">Trichoderma simmonsii</name>
    <dbReference type="NCBI Taxonomy" id="1491479"/>
    <lineage>
        <taxon>Eukaryota</taxon>
        <taxon>Fungi</taxon>
        <taxon>Dikarya</taxon>
        <taxon>Ascomycota</taxon>
        <taxon>Pezizomycotina</taxon>
        <taxon>Sordariomycetes</taxon>
        <taxon>Hypocreomycetidae</taxon>
        <taxon>Hypocreales</taxon>
        <taxon>Hypocreaceae</taxon>
        <taxon>Trichoderma</taxon>
    </lineage>
</organism>
<dbReference type="InterPro" id="IPR049900">
    <property type="entry name" value="PKS_mFAS_DH"/>
</dbReference>
<protein>
    <submittedName>
        <fullName evidence="13">Polyketide synthase</fullName>
    </submittedName>
</protein>
<evidence type="ECO:0000256" key="6">
    <source>
        <dbReference type="ARBA" id="ARBA00023002"/>
    </source>
</evidence>
<dbReference type="SMART" id="SM00827">
    <property type="entry name" value="PKS_AT"/>
    <property type="match status" value="1"/>
</dbReference>
<sequence length="2666" mass="286771">MDDYSELASEPIAIIGMSCKFSGGVTDPETLWDLLASGRTGWSEIPEERFNLKGVYHPNNERIATSHVKGAHFIQEDVTSFDAAFFNYSGETAQALDPQFRLQLESTFEALENAGLTMDQVAGSQTSVFAGVFTHDYHEALVRDEDRLPRFMLVGTWNPMSSNRISHFFDFRGASMTLETGCSTTLVALHQAVQSLRNREADMSVVTGVNLILGPDQFKAIGSLGMLSPDGKSYAFDKRANGYGRGEGVATILIKRLSDALAANDPIRAVIRETALNQDGKTETITTPSGAAQETLMRECYRRAGLDPRGTQYFEAHGTGTQAGDPIEARAMAGVFCGVGEDGNGGRDEAHYLRIGSVKTNVGHTEAASGLAAVIKGVLCLERGLIPPSVNYETPNPKLKLDEWRLKVVTAMEPWPESLIGGPKRLSVNNFGYGGSNAHVIMESAEPWTSTPTLPLSANGTLNGNGHVNGNGYTNGNGNDISNGHVNGNGNGITKGHLNGNGHVNGTHKPASSKVLVLSARDERGSQRMVEDLKAYLEKHKSLDFDAAETLLSDLSYTLAERRTLFPWVAAHQVRLDADTDGHPLDAVIEAFDSPRFKPGKTPTSQPRIGMVFTGQGAQWNAMGRELLEEYPVYRQSIEEAEAHLHDLGATWSLLEELQRDPKTTKVHATSISIPVCVAVQIALVRLLKSWGIKPAAVTSHSSGEISAAYAVGALTHRQAMATAYYRAILAAEESARVSGPQKGGMAAVGLGADEAQEYLDRVADVGKVVIACVNSPQSVTVSGDNDAVAAVEALCKDEGVFARKLKVEQAYHSHHMDPLADAYHELLRKEMARAATKTLEAETEELEDGELKVIFSSAVTGGRITDAKEIADPDHWVGSLVQPVMFVDAFTDMVLGDTEDPSGRNIDVVLEVGPHTALGGPIREIMSLVEFDGIELPYWGALVRNEHAGDTMRTAAINLLKEGLPVVMSEINFPKPSSSDRWHLYDDDLPRVLTDLPTYPWNHSIRHWQEARVNYAIRNRSQPPHDLLGMPVPGTDPETAVWRRSVRVSEVPWVRDHMVQGSIVWPGSGYVCLAIEAANQLARADGHGDNISGFRLRDVDFMAALVIPDADGVEIRTTVRPVPERELGLRGWRRWEVSTVTQENQWKLHAQGLVTVELKSEEGDVEENSGGLRPLSAYTRHKDPRDMFAHLRARGVYHGPLFQNTTKIVQDGREPRSITDVTIRYESAADTDPVAAAQESVIHPITLDAVVVSFFSALPGVGAQVEDPRLPRSIESMWVSSRISREDGHTLRCDTSLSHDDPQGGRADVIVVDGQTGVTVLEIQGLACSSLGRGSGAMARQGANGTQANDWEQDVCSKVEWAADLSLQQPAALAQIKEELTLEYGVSTAVVSSLSRAVVYYAEETLKSVTADDVAQLKDQQPHLVEYYAWLSQLVTQTDSQKWLLDSPEERQKHFAVVASQGVDGELISRIGPIIESILLGESNPLVAMAKDGLLHRYYAHSVRLAPALTRLSTLVRKVAHKNPAARVLQIGAGTGAAATRRLLEAIGTPKTSVVGGWHITEPSTDVLEDTQTELADWADFLEFSVLDVNRDPSKQSFTPESYDIVVCYQSLSTAEDVAGTLAHIRNLLKPGGKLLLAETTRDQSKTDLSFILGLLPTTASSLSISWDSVLQESGFSGVDLAIDDATTTILSTRPIAENHKADLSRASNPGGFAVVTSNKTPTPAGLVDLLSQRIQDLTKATVSHLVLEESTPAAYESKVCVFVGDIDEPTLLTDLDAVRIEGLRAMVTKCGGLLWIPTGGAVESERPEQALAQGFLRVLRNEYVGRRYLYLDLDPRAENTTEDTVSTIVQVLQEGFGQVQDVLATETGPAEFEYAQRNGVLLVPRVYKDEEYNDMVTGPLTPIWGDLDAAAAGIPLEPLFQENRPLRLEVGIPGHLDTLAFVDDEGDDDTESFGPETVEITPRAFGLSSRDVMAALGQLKDRSMGLECAGVISRVGDEARTKGGFNVGDRVMALLPGSGSASLRSNITVPWNSAVVKVPSSITSFEEAASVPLAFTIAYAGLVDAARLAPGQSVLIHAAAGAIGQAAIMLAKHLGVTDIYATAGTPEKRELVSKKYGIPAQRIFSSRDVSFGPAVLAATGRRGVDIVLNTLPGVLLQASLDALAPLGHLVEIGKRDIEANGLLALAAFSRGISLTALDIPTLVQRRPADVQRVLSEVVKLVEQQAVTPIYPVTTYPLPEIQEAFKFVETGAQTGKVVLSAGPDEQAPAVPRPKHATGRLRLQSDASYLVVGGIGGIGRSIAHWLVAHGAKNLILLSRSAGNLDLPENKDTNGALFVQELRESGCRVKPVSCDVSLASELVKALRACADDGLPPVRGVVQGAMLLRDAIFEQMTLADWHGGLRPKVDGTWNLHTEFAAPNTLDFFVMLSSVSGVLGIASQTNYAAGGSYEDAMAKWRQSKGLPGVSIDLGPIADVGYVAETAKVAERLRKSGDYVMLDENTVLRAFEAAVARPLGSRHQIIVGLNAGSGPQWDAHGGSQLGRDARYINLKPRAKVSRATEGTAGGNVSLASQLSEVGSRDEAARIVGDAIADKLASIFMIDVADIDLSKKPAGYGVDSLIAVELRNMLVLQAGADVSIFNILQAASLAALAADVAAKSSHVQAAA</sequence>
<keyword evidence="5" id="KW-0521">NADP</keyword>
<dbReference type="Pfam" id="PF23114">
    <property type="entry name" value="NAD-bd_HRPKS_sdrA"/>
    <property type="match status" value="1"/>
</dbReference>
<name>A0A8G0L9L7_9HYPO</name>
<dbReference type="PROSITE" id="PS52004">
    <property type="entry name" value="KS3_2"/>
    <property type="match status" value="1"/>
</dbReference>
<dbReference type="SMART" id="SM00826">
    <property type="entry name" value="PKS_DH"/>
    <property type="match status" value="1"/>
</dbReference>